<gene>
    <name evidence="2" type="ORF">BCIN_03g08590</name>
</gene>
<dbReference type="VEuPathDB" id="FungiDB:Bcin03g08590"/>
<dbReference type="Proteomes" id="UP000001798">
    <property type="component" value="Chromosome 3"/>
</dbReference>
<reference evidence="2 3" key="1">
    <citation type="journal article" date="2011" name="PLoS Genet.">
        <title>Genomic analysis of the necrotrophic fungal pathogens Sclerotinia sclerotiorum and Botrytis cinerea.</title>
        <authorList>
            <person name="Amselem J."/>
            <person name="Cuomo C.A."/>
            <person name="van Kan J.A."/>
            <person name="Viaud M."/>
            <person name="Benito E.P."/>
            <person name="Couloux A."/>
            <person name="Coutinho P.M."/>
            <person name="de Vries R.P."/>
            <person name="Dyer P.S."/>
            <person name="Fillinger S."/>
            <person name="Fournier E."/>
            <person name="Gout L."/>
            <person name="Hahn M."/>
            <person name="Kohn L."/>
            <person name="Lapalu N."/>
            <person name="Plummer K.M."/>
            <person name="Pradier J.M."/>
            <person name="Quevillon E."/>
            <person name="Sharon A."/>
            <person name="Simon A."/>
            <person name="ten Have A."/>
            <person name="Tudzynski B."/>
            <person name="Tudzynski P."/>
            <person name="Wincker P."/>
            <person name="Andrew M."/>
            <person name="Anthouard V."/>
            <person name="Beever R.E."/>
            <person name="Beffa R."/>
            <person name="Benoit I."/>
            <person name="Bouzid O."/>
            <person name="Brault B."/>
            <person name="Chen Z."/>
            <person name="Choquer M."/>
            <person name="Collemare J."/>
            <person name="Cotton P."/>
            <person name="Danchin E.G."/>
            <person name="Da Silva C."/>
            <person name="Gautier A."/>
            <person name="Giraud C."/>
            <person name="Giraud T."/>
            <person name="Gonzalez C."/>
            <person name="Grossetete S."/>
            <person name="Guldener U."/>
            <person name="Henrissat B."/>
            <person name="Howlett B.J."/>
            <person name="Kodira C."/>
            <person name="Kretschmer M."/>
            <person name="Lappartient A."/>
            <person name="Leroch M."/>
            <person name="Levis C."/>
            <person name="Mauceli E."/>
            <person name="Neuveglise C."/>
            <person name="Oeser B."/>
            <person name="Pearson M."/>
            <person name="Poulain J."/>
            <person name="Poussereau N."/>
            <person name="Quesneville H."/>
            <person name="Rascle C."/>
            <person name="Schumacher J."/>
            <person name="Segurens B."/>
            <person name="Sexton A."/>
            <person name="Silva E."/>
            <person name="Sirven C."/>
            <person name="Soanes D.M."/>
            <person name="Talbot N.J."/>
            <person name="Templeton M."/>
            <person name="Yandava C."/>
            <person name="Yarden O."/>
            <person name="Zeng Q."/>
            <person name="Rollins J.A."/>
            <person name="Lebrun M.H."/>
            <person name="Dickman M."/>
        </authorList>
    </citation>
    <scope>NUCLEOTIDE SEQUENCE [LARGE SCALE GENOMIC DNA]</scope>
    <source>
        <strain evidence="2 3">B05.10</strain>
    </source>
</reference>
<dbReference type="OrthoDB" id="3472523at2759"/>
<dbReference type="RefSeq" id="XP_001554894.1">
    <property type="nucleotide sequence ID" value="XM_001554844.2"/>
</dbReference>
<dbReference type="AlphaFoldDB" id="A0A384JDW8"/>
<evidence type="ECO:0000313" key="2">
    <source>
        <dbReference type="EMBL" id="ATZ48671.1"/>
    </source>
</evidence>
<name>A0A384JDW8_BOTFB</name>
<reference evidence="2 3" key="3">
    <citation type="journal article" date="2017" name="Mol. Plant Pathol.">
        <title>A gapless genome sequence of the fungus Botrytis cinerea.</title>
        <authorList>
            <person name="Van Kan J.A."/>
            <person name="Stassen J.H."/>
            <person name="Mosbach A."/>
            <person name="Van Der Lee T.A."/>
            <person name="Faino L."/>
            <person name="Farmer A.D."/>
            <person name="Papasotiriou D.G."/>
            <person name="Zhou S."/>
            <person name="Seidl M.F."/>
            <person name="Cottam E."/>
            <person name="Edel D."/>
            <person name="Hahn M."/>
            <person name="Schwartz D.C."/>
            <person name="Dietrich R.A."/>
            <person name="Widdison S."/>
            <person name="Scalliet G."/>
        </authorList>
    </citation>
    <scope>NUCLEOTIDE SEQUENCE [LARGE SCALE GENOMIC DNA]</scope>
    <source>
        <strain evidence="2 3">B05.10</strain>
    </source>
</reference>
<dbReference type="EMBL" id="CP009807">
    <property type="protein sequence ID" value="ATZ48671.1"/>
    <property type="molecule type" value="Genomic_DNA"/>
</dbReference>
<proteinExistence type="predicted"/>
<evidence type="ECO:0000313" key="3">
    <source>
        <dbReference type="Proteomes" id="UP000001798"/>
    </source>
</evidence>
<dbReference type="Pfam" id="PF20150">
    <property type="entry name" value="2EXR"/>
    <property type="match status" value="1"/>
</dbReference>
<evidence type="ECO:0000259" key="1">
    <source>
        <dbReference type="Pfam" id="PF20150"/>
    </source>
</evidence>
<reference evidence="2 3" key="2">
    <citation type="journal article" date="2012" name="Eukaryot. Cell">
        <title>Genome update of Botrytis cinerea strains B05.10 and T4.</title>
        <authorList>
            <person name="Staats M."/>
            <person name="van Kan J.A."/>
        </authorList>
    </citation>
    <scope>NUCLEOTIDE SEQUENCE [LARGE SCALE GENOMIC DNA]</scope>
    <source>
        <strain evidence="2 3">B05.10</strain>
    </source>
</reference>
<organism evidence="2 3">
    <name type="scientific">Botryotinia fuckeliana (strain B05.10)</name>
    <name type="common">Noble rot fungus</name>
    <name type="synonym">Botrytis cinerea</name>
    <dbReference type="NCBI Taxonomy" id="332648"/>
    <lineage>
        <taxon>Eukaryota</taxon>
        <taxon>Fungi</taxon>
        <taxon>Dikarya</taxon>
        <taxon>Ascomycota</taxon>
        <taxon>Pezizomycotina</taxon>
        <taxon>Leotiomycetes</taxon>
        <taxon>Helotiales</taxon>
        <taxon>Sclerotiniaceae</taxon>
        <taxon>Botrytis</taxon>
    </lineage>
</organism>
<dbReference type="KEGG" id="bfu:BCIN_03g08590"/>
<dbReference type="GeneID" id="5435456"/>
<accession>A0A384JDW8</accession>
<feature type="domain" description="2EXR" evidence="1">
    <location>
        <begin position="15"/>
        <end position="109"/>
    </location>
</feature>
<sequence length="339" mass="38210">MSSTTQPEFNALTKFLPFSRLPLELQARIFREAQPDPMVNGLYFTADENGRFVSHPLRYGGLSSLLLACKESYAETFRSFGKFEVVAPPSFVEHVGKLCSYFRPGFDILLVQGIRMLQLYDMGGSLSLGNITQLALDDIILESWYCPRTILTVRLKNAAKLYTFLSNHCPALSKLWIIVETETSDVAYPSSKHLLRMLDISDGLTDLDLRIKYAPGLSDSQKKLQRLYYRLQMEAIKEHADMITGDFHRFLNTKESDPWSGPGEATLKYWKTRRPAPALMSLIAKYESGSNIYGCEDGNGTSSPWLWVPTLKVNIACHADGTPVHNYKGLAQMFGGEPW</sequence>
<dbReference type="InterPro" id="IPR045518">
    <property type="entry name" value="2EXR"/>
</dbReference>
<protein>
    <recommendedName>
        <fullName evidence="1">2EXR domain-containing protein</fullName>
    </recommendedName>
</protein>
<keyword evidence="3" id="KW-1185">Reference proteome</keyword>